<accession>A0A9W5PL48</accession>
<gene>
    <name evidence="1" type="ORF">IIU_05968</name>
</gene>
<organism evidence="1 2">
    <name type="scientific">Bacillus cereus VD133</name>
    <dbReference type="NCBI Taxonomy" id="1053233"/>
    <lineage>
        <taxon>Bacteria</taxon>
        <taxon>Bacillati</taxon>
        <taxon>Bacillota</taxon>
        <taxon>Bacilli</taxon>
        <taxon>Bacillales</taxon>
        <taxon>Bacillaceae</taxon>
        <taxon>Bacillus</taxon>
        <taxon>Bacillus cereus group</taxon>
    </lineage>
</organism>
<protein>
    <submittedName>
        <fullName evidence="1">Uncharacterized protein</fullName>
    </submittedName>
</protein>
<evidence type="ECO:0000313" key="1">
    <source>
        <dbReference type="EMBL" id="EOO27007.1"/>
    </source>
</evidence>
<reference evidence="1 2" key="1">
    <citation type="submission" date="2012-12" db="EMBL/GenBank/DDBJ databases">
        <title>The Genome Sequence of Bacillus cereus VD133.</title>
        <authorList>
            <consortium name="The Broad Institute Genome Sequencing Platform"/>
            <consortium name="The Broad Institute Genome Sequencing Center for Infectious Disease"/>
            <person name="Feldgarden M."/>
            <person name="Van der Auwera G.A."/>
            <person name="Mahillon J."/>
            <person name="Duprez V."/>
            <person name="Timmery S."/>
            <person name="Mattelet C."/>
            <person name="Dierick K."/>
            <person name="Sun M."/>
            <person name="Yu Z."/>
            <person name="Zhu L."/>
            <person name="Hu X."/>
            <person name="Shank E.B."/>
            <person name="Swiecicka I."/>
            <person name="Hansen B.M."/>
            <person name="Andrup L."/>
            <person name="Walker B."/>
            <person name="Young S.K."/>
            <person name="Zeng Q."/>
            <person name="Gargeya S."/>
            <person name="Fitzgerald M."/>
            <person name="Haas B."/>
            <person name="Abouelleil A."/>
            <person name="Alvarado L."/>
            <person name="Arachchi H.M."/>
            <person name="Berlin A.M."/>
            <person name="Chapman S.B."/>
            <person name="Dewar J."/>
            <person name="Goldberg J."/>
            <person name="Griggs A."/>
            <person name="Gujja S."/>
            <person name="Hansen M."/>
            <person name="Howarth C."/>
            <person name="Imamovic A."/>
            <person name="Larimer J."/>
            <person name="McCowan C."/>
            <person name="Murphy C."/>
            <person name="Neiman D."/>
            <person name="Pearson M."/>
            <person name="Priest M."/>
            <person name="Roberts A."/>
            <person name="Saif S."/>
            <person name="Shea T."/>
            <person name="Sisk P."/>
            <person name="Sykes S."/>
            <person name="Wortman J."/>
            <person name="Nusbaum C."/>
            <person name="Birren B."/>
        </authorList>
    </citation>
    <scope>NUCLEOTIDE SEQUENCE [LARGE SCALE GENOMIC DNA]</scope>
    <source>
        <strain evidence="1 2">VD133</strain>
    </source>
</reference>
<proteinExistence type="predicted"/>
<dbReference type="EMBL" id="AHFB01000116">
    <property type="protein sequence ID" value="EOO27007.1"/>
    <property type="molecule type" value="Genomic_DNA"/>
</dbReference>
<dbReference type="Proteomes" id="UP000014018">
    <property type="component" value="Unassembled WGS sequence"/>
</dbReference>
<name>A0A9W5PL48_BACCE</name>
<sequence length="56" mass="6733">MVTKHKEELNGMSIMIDRGMMMKWVPFSAISYMKNKIIFQSSIFRDTFYFNFLLKS</sequence>
<evidence type="ECO:0000313" key="2">
    <source>
        <dbReference type="Proteomes" id="UP000014018"/>
    </source>
</evidence>
<dbReference type="AlphaFoldDB" id="A0A9W5PL48"/>
<comment type="caution">
    <text evidence="1">The sequence shown here is derived from an EMBL/GenBank/DDBJ whole genome shotgun (WGS) entry which is preliminary data.</text>
</comment>